<name>A0A5C1QGW0_9SPIO</name>
<sequence length="491" mass="55835">MGPDKKHCLGFSPTGFFHTQSFDDVPCRVRGGPWGVSRTPLLSLEKWDGEVTLIMETGIFGEKVRCVKTVADRTELICFDRKHIFRRLDTGNIEYDIQLASPPRKPVFPIPLEVPRGLSFHKQGIRKGSRMMGEVKGSYALYWKRNNGKYRTGKFCHIYRPKIIDAAGRWIWGDLEYDGKALMIRVDEDWLKKARYPVTVDPRLGSDSVGAGNYDFFDDEPGMPTIDLGMAIQKLNPDLPVAGACTPYYYSYKNEWEAGGFPVLYDGNLPVNLVSNNAPFINLYVPTGDSPSWKSGSFNVNIQQSAGDQLWFGLMAKYYYYPYFDEVDGAQLRVHYPSSFDAPPEVCGSTYSYPDILLSQYFDFISVTTWNVEISGRIKPDEVLFKQAEYLRQSSDNEGETEEINASRGLIRLIETLAGSTDILSLSTVYKRLSAEILDLKDAFSRRLSSFITIMESWAVWDFFNPYPSHISEELTIYSRITRSIDLKSPI</sequence>
<evidence type="ECO:0000313" key="1">
    <source>
        <dbReference type="EMBL" id="QEN06791.1"/>
    </source>
</evidence>
<organism evidence="1 2">
    <name type="scientific">Oceanispirochaeta crateris</name>
    <dbReference type="NCBI Taxonomy" id="2518645"/>
    <lineage>
        <taxon>Bacteria</taxon>
        <taxon>Pseudomonadati</taxon>
        <taxon>Spirochaetota</taxon>
        <taxon>Spirochaetia</taxon>
        <taxon>Spirochaetales</taxon>
        <taxon>Spirochaetaceae</taxon>
        <taxon>Oceanispirochaeta</taxon>
    </lineage>
</organism>
<dbReference type="OrthoDB" id="371460at2"/>
<dbReference type="AlphaFoldDB" id="A0A5C1QGW0"/>
<proteinExistence type="predicted"/>
<accession>A0A5C1QGW0</accession>
<dbReference type="Proteomes" id="UP000324209">
    <property type="component" value="Chromosome"/>
</dbReference>
<evidence type="ECO:0000313" key="2">
    <source>
        <dbReference type="Proteomes" id="UP000324209"/>
    </source>
</evidence>
<keyword evidence="2" id="KW-1185">Reference proteome</keyword>
<gene>
    <name evidence="1" type="ORF">EXM22_01840</name>
</gene>
<dbReference type="KEGG" id="ock:EXM22_01840"/>
<dbReference type="EMBL" id="CP036150">
    <property type="protein sequence ID" value="QEN06791.1"/>
    <property type="molecule type" value="Genomic_DNA"/>
</dbReference>
<dbReference type="RefSeq" id="WP_149484874.1">
    <property type="nucleotide sequence ID" value="NZ_CP036150.1"/>
</dbReference>
<protein>
    <submittedName>
        <fullName evidence="1">Uncharacterized protein</fullName>
    </submittedName>
</protein>
<reference evidence="1 2" key="1">
    <citation type="submission" date="2019-02" db="EMBL/GenBank/DDBJ databases">
        <title>Complete Genome Sequence and Methylome Analysis of free living Spirochaetas.</title>
        <authorList>
            <person name="Fomenkov A."/>
            <person name="Dubinina G."/>
            <person name="Leshcheva N."/>
            <person name="Mikheeva N."/>
            <person name="Grabovich M."/>
            <person name="Vincze T."/>
            <person name="Roberts R.J."/>
        </authorList>
    </citation>
    <scope>NUCLEOTIDE SEQUENCE [LARGE SCALE GENOMIC DNA]</scope>
    <source>
        <strain evidence="1 2">K2</strain>
    </source>
</reference>